<keyword evidence="3" id="KW-1185">Reference proteome</keyword>
<sequence length="166" mass="19176">MLNFKFNINDIESSSPINQIFFFNNQNDHLVQDFSQEILTQFRLNSIIQNSSHDPNLDSISSEAFDERQKPIQSRPRHKTNTTVSKQAGNCDKAFDLAGLAKVISINPETNLVLKTPPNHLEAFNDSQPCEIQEFTRLPTSAWLSDRTWMREPEKHEMIMKPMRTV</sequence>
<reference evidence="2" key="1">
    <citation type="submission" date="2021-03" db="EMBL/GenBank/DDBJ databases">
        <title>Draft genome sequence of rust myrtle Austropuccinia psidii MF-1, a brazilian biotype.</title>
        <authorList>
            <person name="Quecine M.C."/>
            <person name="Pachon D.M.R."/>
            <person name="Bonatelli M.L."/>
            <person name="Correr F.H."/>
            <person name="Franceschini L.M."/>
            <person name="Leite T.F."/>
            <person name="Margarido G.R.A."/>
            <person name="Almeida C.A."/>
            <person name="Ferrarezi J.A."/>
            <person name="Labate C.A."/>
        </authorList>
    </citation>
    <scope>NUCLEOTIDE SEQUENCE</scope>
    <source>
        <strain evidence="2">MF-1</strain>
    </source>
</reference>
<organism evidence="2 3">
    <name type="scientific">Austropuccinia psidii MF-1</name>
    <dbReference type="NCBI Taxonomy" id="1389203"/>
    <lineage>
        <taxon>Eukaryota</taxon>
        <taxon>Fungi</taxon>
        <taxon>Dikarya</taxon>
        <taxon>Basidiomycota</taxon>
        <taxon>Pucciniomycotina</taxon>
        <taxon>Pucciniomycetes</taxon>
        <taxon>Pucciniales</taxon>
        <taxon>Sphaerophragmiaceae</taxon>
        <taxon>Austropuccinia</taxon>
    </lineage>
</organism>
<dbReference type="AlphaFoldDB" id="A0A9Q3C5S9"/>
<feature type="region of interest" description="Disordered" evidence="1">
    <location>
        <begin position="64"/>
        <end position="86"/>
    </location>
</feature>
<proteinExistence type="predicted"/>
<protein>
    <submittedName>
        <fullName evidence="2">Uncharacterized protein</fullName>
    </submittedName>
</protein>
<accession>A0A9Q3C5S9</accession>
<evidence type="ECO:0000313" key="3">
    <source>
        <dbReference type="Proteomes" id="UP000765509"/>
    </source>
</evidence>
<dbReference type="Proteomes" id="UP000765509">
    <property type="component" value="Unassembled WGS sequence"/>
</dbReference>
<dbReference type="EMBL" id="AVOT02004886">
    <property type="protein sequence ID" value="MBW0477667.1"/>
    <property type="molecule type" value="Genomic_DNA"/>
</dbReference>
<evidence type="ECO:0000313" key="2">
    <source>
        <dbReference type="EMBL" id="MBW0477667.1"/>
    </source>
</evidence>
<comment type="caution">
    <text evidence="2">The sequence shown here is derived from an EMBL/GenBank/DDBJ whole genome shotgun (WGS) entry which is preliminary data.</text>
</comment>
<gene>
    <name evidence="2" type="ORF">O181_017382</name>
</gene>
<evidence type="ECO:0000256" key="1">
    <source>
        <dbReference type="SAM" id="MobiDB-lite"/>
    </source>
</evidence>
<name>A0A9Q3C5S9_9BASI</name>